<protein>
    <recommendedName>
        <fullName evidence="4">DUF4386 domain-containing protein</fullName>
    </recommendedName>
</protein>
<evidence type="ECO:0000313" key="3">
    <source>
        <dbReference type="Proteomes" id="UP000757540"/>
    </source>
</evidence>
<name>A0ABX2A7P3_9MICO</name>
<keyword evidence="1" id="KW-0812">Transmembrane</keyword>
<feature type="transmembrane region" description="Helical" evidence="1">
    <location>
        <begin position="89"/>
        <end position="113"/>
    </location>
</feature>
<dbReference type="RefSeq" id="WP_171785090.1">
    <property type="nucleotide sequence ID" value="NZ_BAAAML010000004.1"/>
</dbReference>
<feature type="transmembrane region" description="Helical" evidence="1">
    <location>
        <begin position="133"/>
        <end position="152"/>
    </location>
</feature>
<evidence type="ECO:0000256" key="1">
    <source>
        <dbReference type="SAM" id="Phobius"/>
    </source>
</evidence>
<proteinExistence type="predicted"/>
<organism evidence="2 3">
    <name type="scientific">Isoptericola halotolerans</name>
    <dbReference type="NCBI Taxonomy" id="300560"/>
    <lineage>
        <taxon>Bacteria</taxon>
        <taxon>Bacillati</taxon>
        <taxon>Actinomycetota</taxon>
        <taxon>Actinomycetes</taxon>
        <taxon>Micrococcales</taxon>
        <taxon>Promicromonosporaceae</taxon>
        <taxon>Isoptericola</taxon>
    </lineage>
</organism>
<accession>A0ABX2A7P3</accession>
<feature type="transmembrane region" description="Helical" evidence="1">
    <location>
        <begin position="164"/>
        <end position="183"/>
    </location>
</feature>
<keyword evidence="3" id="KW-1185">Reference proteome</keyword>
<feature type="transmembrane region" description="Helical" evidence="1">
    <location>
        <begin position="55"/>
        <end position="77"/>
    </location>
</feature>
<reference evidence="2 3" key="1">
    <citation type="submission" date="2020-05" db="EMBL/GenBank/DDBJ databases">
        <title>Genomic Encyclopedia of Type Strains, Phase III (KMG-III): the genomes of soil and plant-associated and newly described type strains.</title>
        <authorList>
            <person name="Whitman W."/>
        </authorList>
    </citation>
    <scope>NUCLEOTIDE SEQUENCE [LARGE SCALE GENOMIC DNA]</scope>
    <source>
        <strain evidence="2 3">KCTC 19046</strain>
    </source>
</reference>
<dbReference type="EMBL" id="JABEZU010000005">
    <property type="protein sequence ID" value="NOV98890.1"/>
    <property type="molecule type" value="Genomic_DNA"/>
</dbReference>
<gene>
    <name evidence="2" type="ORF">HDG69_003492</name>
</gene>
<evidence type="ECO:0008006" key="4">
    <source>
        <dbReference type="Google" id="ProtNLM"/>
    </source>
</evidence>
<feature type="transmembrane region" description="Helical" evidence="1">
    <location>
        <begin position="12"/>
        <end position="35"/>
    </location>
</feature>
<sequence>MHPSVTRPTARTTGLLYLALAVFGIPAFLIIRPMLFDPTDATTTAANLVDQEALARLGVALELALVAAQTLTALWFFRLFRRVDSFAAAMLAVFGTINAVAILTSAAALGAALDAALAGDPAGSQLMYLLSGNLWGVGALFFGLWLIPMGLLARRAGMPRPMAAILLVGGLGYIADAFLSLLAPGADLLSQLIVVPATVGEFWMIGYLLWTGLRPVRTGAPVPTGKSSTRREVRAEP</sequence>
<feature type="transmembrane region" description="Helical" evidence="1">
    <location>
        <begin position="189"/>
        <end position="210"/>
    </location>
</feature>
<dbReference type="InterPro" id="IPR025495">
    <property type="entry name" value="DUF4386"/>
</dbReference>
<dbReference type="Proteomes" id="UP000757540">
    <property type="component" value="Unassembled WGS sequence"/>
</dbReference>
<keyword evidence="1" id="KW-0472">Membrane</keyword>
<comment type="caution">
    <text evidence="2">The sequence shown here is derived from an EMBL/GenBank/DDBJ whole genome shotgun (WGS) entry which is preliminary data.</text>
</comment>
<dbReference type="Pfam" id="PF14329">
    <property type="entry name" value="DUF4386"/>
    <property type="match status" value="1"/>
</dbReference>
<keyword evidence="1" id="KW-1133">Transmembrane helix</keyword>
<evidence type="ECO:0000313" key="2">
    <source>
        <dbReference type="EMBL" id="NOV98890.1"/>
    </source>
</evidence>